<evidence type="ECO:0000313" key="4">
    <source>
        <dbReference type="EMBL" id="GAA4456720.1"/>
    </source>
</evidence>
<feature type="domain" description="Secretion system C-terminal sorting" evidence="3">
    <location>
        <begin position="354"/>
        <end position="423"/>
    </location>
</feature>
<dbReference type="PANTHER" id="PTHR13833:SF71">
    <property type="entry name" value="NHL DOMAIN-CONTAINING PROTEIN"/>
    <property type="match status" value="1"/>
</dbReference>
<keyword evidence="5" id="KW-1185">Reference proteome</keyword>
<dbReference type="InterPro" id="IPR026444">
    <property type="entry name" value="Secre_tail"/>
</dbReference>
<gene>
    <name evidence="4" type="ORF">GCM10023092_22400</name>
</gene>
<reference evidence="5" key="1">
    <citation type="journal article" date="2019" name="Int. J. Syst. Evol. Microbiol.">
        <title>The Global Catalogue of Microorganisms (GCM) 10K type strain sequencing project: providing services to taxonomists for standard genome sequencing and annotation.</title>
        <authorList>
            <consortium name="The Broad Institute Genomics Platform"/>
            <consortium name="The Broad Institute Genome Sequencing Center for Infectious Disease"/>
            <person name="Wu L."/>
            <person name="Ma J."/>
        </authorList>
    </citation>
    <scope>NUCLEOTIDE SEQUENCE [LARGE SCALE GENOMIC DNA]</scope>
    <source>
        <strain evidence="5">JCM 31921</strain>
    </source>
</reference>
<dbReference type="Proteomes" id="UP001501410">
    <property type="component" value="Unassembled WGS sequence"/>
</dbReference>
<dbReference type="NCBIfam" id="TIGR04183">
    <property type="entry name" value="Por_Secre_tail"/>
    <property type="match status" value="1"/>
</dbReference>
<dbReference type="RefSeq" id="WP_344826964.1">
    <property type="nucleotide sequence ID" value="NZ_BAABEZ010000022.1"/>
</dbReference>
<dbReference type="Gene3D" id="2.120.10.30">
    <property type="entry name" value="TolB, C-terminal domain"/>
    <property type="match status" value="3"/>
</dbReference>
<dbReference type="SUPFAM" id="SSF101898">
    <property type="entry name" value="NHL repeat"/>
    <property type="match status" value="1"/>
</dbReference>
<dbReference type="EMBL" id="BAABEZ010000022">
    <property type="protein sequence ID" value="GAA4456720.1"/>
    <property type="molecule type" value="Genomic_DNA"/>
</dbReference>
<name>A0ABP8MV87_9BACT</name>
<protein>
    <recommendedName>
        <fullName evidence="3">Secretion system C-terminal sorting domain-containing protein</fullName>
    </recommendedName>
</protein>
<dbReference type="Pfam" id="PF18962">
    <property type="entry name" value="Por_Secre_tail"/>
    <property type="match status" value="1"/>
</dbReference>
<proteinExistence type="predicted"/>
<organism evidence="4 5">
    <name type="scientific">Rurimicrobium arvi</name>
    <dbReference type="NCBI Taxonomy" id="2049916"/>
    <lineage>
        <taxon>Bacteria</taxon>
        <taxon>Pseudomonadati</taxon>
        <taxon>Bacteroidota</taxon>
        <taxon>Chitinophagia</taxon>
        <taxon>Chitinophagales</taxon>
        <taxon>Chitinophagaceae</taxon>
        <taxon>Rurimicrobium</taxon>
    </lineage>
</organism>
<feature type="repeat" description="NHL" evidence="2">
    <location>
        <begin position="41"/>
        <end position="72"/>
    </location>
</feature>
<dbReference type="InterPro" id="IPR001258">
    <property type="entry name" value="NHL_repeat"/>
</dbReference>
<evidence type="ECO:0000259" key="3">
    <source>
        <dbReference type="Pfam" id="PF18962"/>
    </source>
</evidence>
<evidence type="ECO:0000256" key="2">
    <source>
        <dbReference type="PROSITE-ProRule" id="PRU00504"/>
    </source>
</evidence>
<sequence length="430" mass="44539">MKEIFTGLTFCFTVLTAGAQVSTLSGSGIAGYLDGTATSAQFNYPNGIGMDKAGNFYVADWNNHMIRKISPTGVVSTFAGTGVRGYMDGPAATAQFNDPWGIAVDGSDNVYVADAKNNVIRKITPAGIVSTLAGSGIASFADGTGTAASFNYPAGIGVDDAGNVYVGDGNNNRVRKITPAGVTTTVAGDGSMGSTDGPAASASFYGPNTMVITSTGDIYITDVGNCRIRKISGGYVTTFAGSTMGTADGKGTAAQFNKPHGILLDADGTFFVADTENNRIRKIAADGTVTTLTGSAAGFSDGPFNTALFSIPKCIASDKKGNLYITDEHNNRVRKLTGVATGVKEATGTREVSLYPNPAKDMIDIHCPAAEATAQIQVYNMLGQLVLEKTVATPNYQLNERISLSQLTPGNYSLQVISGNTKSAGTVSKY</sequence>
<evidence type="ECO:0000313" key="5">
    <source>
        <dbReference type="Proteomes" id="UP001501410"/>
    </source>
</evidence>
<feature type="repeat" description="NHL" evidence="2">
    <location>
        <begin position="251"/>
        <end position="286"/>
    </location>
</feature>
<evidence type="ECO:0000256" key="1">
    <source>
        <dbReference type="ARBA" id="ARBA00022737"/>
    </source>
</evidence>
<feature type="repeat" description="NHL" evidence="2">
    <location>
        <begin position="138"/>
        <end position="180"/>
    </location>
</feature>
<dbReference type="InterPro" id="IPR011042">
    <property type="entry name" value="6-blade_b-propeller_TolB-like"/>
</dbReference>
<feature type="repeat" description="NHL" evidence="2">
    <location>
        <begin position="95"/>
        <end position="126"/>
    </location>
</feature>
<comment type="caution">
    <text evidence="4">The sequence shown here is derived from an EMBL/GenBank/DDBJ whole genome shotgun (WGS) entry which is preliminary data.</text>
</comment>
<dbReference type="CDD" id="cd14953">
    <property type="entry name" value="NHL_like_1"/>
    <property type="match status" value="1"/>
</dbReference>
<dbReference type="Pfam" id="PF01436">
    <property type="entry name" value="NHL"/>
    <property type="match status" value="6"/>
</dbReference>
<dbReference type="PANTHER" id="PTHR13833">
    <property type="match status" value="1"/>
</dbReference>
<keyword evidence="1" id="KW-0677">Repeat</keyword>
<accession>A0ABP8MV87</accession>
<dbReference type="PROSITE" id="PS51125">
    <property type="entry name" value="NHL"/>
    <property type="match status" value="4"/>
</dbReference>